<dbReference type="SUPFAM" id="SSF101941">
    <property type="entry name" value="NAC domain"/>
    <property type="match status" value="1"/>
</dbReference>
<proteinExistence type="predicted"/>
<evidence type="ECO:0000256" key="3">
    <source>
        <dbReference type="ARBA" id="ARBA00023125"/>
    </source>
</evidence>
<dbReference type="InterPro" id="IPR036093">
    <property type="entry name" value="NAC_dom_sf"/>
</dbReference>
<keyword evidence="5" id="KW-0539">Nucleus</keyword>
<dbReference type="Gene3D" id="2.170.150.80">
    <property type="entry name" value="NAC domain"/>
    <property type="match status" value="1"/>
</dbReference>
<gene>
    <name evidence="8" type="primary">NAM-B2</name>
    <name evidence="8" type="ORF">KSP39_PZI024182</name>
</gene>
<dbReference type="Pfam" id="PF02365">
    <property type="entry name" value="NAM"/>
    <property type="match status" value="1"/>
</dbReference>
<keyword evidence="4" id="KW-0804">Transcription</keyword>
<evidence type="ECO:0000256" key="2">
    <source>
        <dbReference type="ARBA" id="ARBA00023015"/>
    </source>
</evidence>
<dbReference type="Proteomes" id="UP001418222">
    <property type="component" value="Unassembled WGS sequence"/>
</dbReference>
<keyword evidence="2" id="KW-0805">Transcription regulation</keyword>
<dbReference type="PANTHER" id="PTHR31744">
    <property type="entry name" value="PROTEIN CUP-SHAPED COTYLEDON 2-RELATED"/>
    <property type="match status" value="1"/>
</dbReference>
<evidence type="ECO:0000256" key="4">
    <source>
        <dbReference type="ARBA" id="ARBA00023163"/>
    </source>
</evidence>
<organism evidence="8 9">
    <name type="scientific">Platanthera zijinensis</name>
    <dbReference type="NCBI Taxonomy" id="2320716"/>
    <lineage>
        <taxon>Eukaryota</taxon>
        <taxon>Viridiplantae</taxon>
        <taxon>Streptophyta</taxon>
        <taxon>Embryophyta</taxon>
        <taxon>Tracheophyta</taxon>
        <taxon>Spermatophyta</taxon>
        <taxon>Magnoliopsida</taxon>
        <taxon>Liliopsida</taxon>
        <taxon>Asparagales</taxon>
        <taxon>Orchidaceae</taxon>
        <taxon>Orchidoideae</taxon>
        <taxon>Orchideae</taxon>
        <taxon>Orchidinae</taxon>
        <taxon>Platanthera</taxon>
    </lineage>
</organism>
<keyword evidence="3" id="KW-0238">DNA-binding</keyword>
<dbReference type="PANTHER" id="PTHR31744:SF233">
    <property type="entry name" value="NAC DOMAIN-CONTAINING PROTEIN 72-LIKE"/>
    <property type="match status" value="1"/>
</dbReference>
<evidence type="ECO:0000313" key="9">
    <source>
        <dbReference type="Proteomes" id="UP001418222"/>
    </source>
</evidence>
<dbReference type="AlphaFoldDB" id="A0AAP0AT56"/>
<name>A0AAP0AT56_9ASPA</name>
<comment type="caution">
    <text evidence="8">The sequence shown here is derived from an EMBL/GenBank/DDBJ whole genome shotgun (WGS) entry which is preliminary data.</text>
</comment>
<dbReference type="InterPro" id="IPR003441">
    <property type="entry name" value="NAC-dom"/>
</dbReference>
<dbReference type="GO" id="GO:0005634">
    <property type="term" value="C:nucleus"/>
    <property type="evidence" value="ECO:0007669"/>
    <property type="project" value="UniProtKB-SubCell"/>
</dbReference>
<feature type="region of interest" description="Disordered" evidence="6">
    <location>
        <begin position="176"/>
        <end position="199"/>
    </location>
</feature>
<feature type="domain" description="NAC" evidence="7">
    <location>
        <begin position="13"/>
        <end position="170"/>
    </location>
</feature>
<accession>A0AAP0AT56</accession>
<evidence type="ECO:0000313" key="8">
    <source>
        <dbReference type="EMBL" id="KAK8914024.1"/>
    </source>
</evidence>
<evidence type="ECO:0000256" key="1">
    <source>
        <dbReference type="ARBA" id="ARBA00004123"/>
    </source>
</evidence>
<dbReference type="GO" id="GO:0003677">
    <property type="term" value="F:DNA binding"/>
    <property type="evidence" value="ECO:0007669"/>
    <property type="project" value="UniProtKB-KW"/>
</dbReference>
<comment type="subcellular location">
    <subcellularLocation>
        <location evidence="1">Nucleus</location>
    </subcellularLocation>
</comment>
<evidence type="ECO:0000256" key="5">
    <source>
        <dbReference type="ARBA" id="ARBA00023242"/>
    </source>
</evidence>
<protein>
    <submittedName>
        <fullName evidence="8">NAC transcription factor NAM-B2</fullName>
    </submittedName>
</protein>
<dbReference type="GO" id="GO:0006355">
    <property type="term" value="P:regulation of DNA-templated transcription"/>
    <property type="evidence" value="ECO:0007669"/>
    <property type="project" value="InterPro"/>
</dbReference>
<reference evidence="8 9" key="1">
    <citation type="journal article" date="2022" name="Nat. Plants">
        <title>Genomes of leafy and leafless Platanthera orchids illuminate the evolution of mycoheterotrophy.</title>
        <authorList>
            <person name="Li M.H."/>
            <person name="Liu K.W."/>
            <person name="Li Z."/>
            <person name="Lu H.C."/>
            <person name="Ye Q.L."/>
            <person name="Zhang D."/>
            <person name="Wang J.Y."/>
            <person name="Li Y.F."/>
            <person name="Zhong Z.M."/>
            <person name="Liu X."/>
            <person name="Yu X."/>
            <person name="Liu D.K."/>
            <person name="Tu X.D."/>
            <person name="Liu B."/>
            <person name="Hao Y."/>
            <person name="Liao X.Y."/>
            <person name="Jiang Y.T."/>
            <person name="Sun W.H."/>
            <person name="Chen J."/>
            <person name="Chen Y.Q."/>
            <person name="Ai Y."/>
            <person name="Zhai J.W."/>
            <person name="Wu S.S."/>
            <person name="Zhou Z."/>
            <person name="Hsiao Y.Y."/>
            <person name="Wu W.L."/>
            <person name="Chen Y.Y."/>
            <person name="Lin Y.F."/>
            <person name="Hsu J.L."/>
            <person name="Li C.Y."/>
            <person name="Wang Z.W."/>
            <person name="Zhao X."/>
            <person name="Zhong W.Y."/>
            <person name="Ma X.K."/>
            <person name="Ma L."/>
            <person name="Huang J."/>
            <person name="Chen G.Z."/>
            <person name="Huang M.Z."/>
            <person name="Huang L."/>
            <person name="Peng D.H."/>
            <person name="Luo Y.B."/>
            <person name="Zou S.Q."/>
            <person name="Chen S.P."/>
            <person name="Lan S."/>
            <person name="Tsai W.C."/>
            <person name="Van de Peer Y."/>
            <person name="Liu Z.J."/>
        </authorList>
    </citation>
    <scope>NUCLEOTIDE SEQUENCE [LARGE SCALE GENOMIC DNA]</scope>
    <source>
        <strain evidence="8">Lor287</strain>
    </source>
</reference>
<keyword evidence="9" id="KW-1185">Reference proteome</keyword>
<dbReference type="EMBL" id="JBBWWQ010000021">
    <property type="protein sequence ID" value="KAK8914024.1"/>
    <property type="molecule type" value="Genomic_DNA"/>
</dbReference>
<evidence type="ECO:0000259" key="7">
    <source>
        <dbReference type="PROSITE" id="PS51005"/>
    </source>
</evidence>
<sequence>MNGKEYLLTSSHLPPGFRFHPTDEELILCYLSKKITSCLPSDWDIVADIDIYKFNPWDLPGKSLVFGNGEWFFFSPRERKYPRGLRPNRSAGSGYWKATGTDKPILAAAGTNCIGVKKALVFYKGRPPKGIKTDWVMHEYRVTGSSSSQPQKQNGSMRLDDWVLCRVRKKGNFPAAGDEVTENCSPTKSSPAISRQSEEEKSVMENSCFSTADLFCNDDPLLDYNAFDFYEGRETAAEALDPVFSMRYSDHGGGGGDYLEIPTTVYGAWKRKLSVGLLDESMLQLQPGKRFQCSPDGLLSTASSVSANQFFPDFFL</sequence>
<feature type="compositionally biased region" description="Polar residues" evidence="6">
    <location>
        <begin position="182"/>
        <end position="195"/>
    </location>
</feature>
<dbReference type="PROSITE" id="PS51005">
    <property type="entry name" value="NAC"/>
    <property type="match status" value="1"/>
</dbReference>
<evidence type="ECO:0000256" key="6">
    <source>
        <dbReference type="SAM" id="MobiDB-lite"/>
    </source>
</evidence>